<comment type="similarity">
    <text evidence="2">Belongs to the mesothelin family.</text>
</comment>
<dbReference type="InterPro" id="IPR010335">
    <property type="entry name" value="Mesothelin"/>
</dbReference>
<sequence length="488" mass="54572">MVTLHGIPQDLDNYPKDLLLFLSPSDYAATGSCRQYFANIGKANLDVLQRESSQRKQLLLEALACLWHPVLFNENAEILGHLVCDLGGEYIRSSGGNLLKQLSQCESFLPDQEEAIRSVISSGNTTFGYEFFSGHQQNSSLKKNHPHLIIASTGCPPDKQITEMVLNNDLMPIYYTPEELRACLKNVSLENHLSRMLTYAFSVQQLAELKRNLDETYPDGYPDSLLPKLGPLISLITPEDVSKWKITSADTLAALLKDQPSDDQVGIWVCFSAHVCFLVWDFSPYLFYLLGKGGHLSYLENPREILSSKSIQIHNTAHLRAVLHALIYFLFLVPGGAPAVDLRALSKDNVNMNISTFVKLRRDSLLSLTPSEVQGLLGINLRDLQKWQNKSPIREWVQTQKQSELDKLHVGLTGGLQEGYMNIACQGQPCLGGEGMLTASRQLLRSPGFTFRYFCLSNHSEGWGGNPKLCLKGIFQTLQSRIFAFCTD</sequence>
<dbReference type="PANTHER" id="PTHR23412">
    <property type="entry name" value="STEREOCILIN RELATED"/>
    <property type="match status" value="1"/>
</dbReference>
<keyword evidence="5" id="KW-0472">Membrane</keyword>
<evidence type="ECO:0000256" key="5">
    <source>
        <dbReference type="ARBA" id="ARBA00023136"/>
    </source>
</evidence>
<dbReference type="Gene3D" id="1.20.970.40">
    <property type="match status" value="1"/>
</dbReference>
<dbReference type="Proteomes" id="UP000694555">
    <property type="component" value="Unplaced"/>
</dbReference>
<dbReference type="GO" id="GO:0007160">
    <property type="term" value="P:cell-matrix adhesion"/>
    <property type="evidence" value="ECO:0007669"/>
    <property type="project" value="TreeGrafter"/>
</dbReference>
<evidence type="ECO:0000256" key="3">
    <source>
        <dbReference type="ARBA" id="ARBA00022729"/>
    </source>
</evidence>
<accession>A0A8C0HHM1</accession>
<dbReference type="Ensembl" id="ENSBJAT00000007747.1">
    <property type="protein sequence ID" value="ENSBJAP00000007529.1"/>
    <property type="gene ID" value="ENSBJAG00000005300.1"/>
</dbReference>
<dbReference type="Pfam" id="PF06060">
    <property type="entry name" value="Mesothelin"/>
    <property type="match status" value="3"/>
</dbReference>
<reference evidence="7" key="2">
    <citation type="submission" date="2025-09" db="UniProtKB">
        <authorList>
            <consortium name="Ensembl"/>
        </authorList>
    </citation>
    <scope>IDENTIFICATION</scope>
</reference>
<dbReference type="GO" id="GO:0009986">
    <property type="term" value="C:cell surface"/>
    <property type="evidence" value="ECO:0007669"/>
    <property type="project" value="TreeGrafter"/>
</dbReference>
<evidence type="ECO:0000256" key="6">
    <source>
        <dbReference type="ARBA" id="ARBA00023180"/>
    </source>
</evidence>
<evidence type="ECO:0000313" key="8">
    <source>
        <dbReference type="Proteomes" id="UP000694555"/>
    </source>
</evidence>
<keyword evidence="8" id="KW-1185">Reference proteome</keyword>
<keyword evidence="4" id="KW-0130">Cell adhesion</keyword>
<dbReference type="PANTHER" id="PTHR23412:SF6">
    <property type="entry name" value="MESOTHELIN"/>
    <property type="match status" value="1"/>
</dbReference>
<proteinExistence type="inferred from homology"/>
<keyword evidence="6" id="KW-0325">Glycoprotein</keyword>
<keyword evidence="3" id="KW-0732">Signal</keyword>
<dbReference type="InterPro" id="IPR026664">
    <property type="entry name" value="Stereocilin-rel"/>
</dbReference>
<protein>
    <recommendedName>
        <fullName evidence="9">Mesothelin</fullName>
    </recommendedName>
</protein>
<dbReference type="GO" id="GO:0016020">
    <property type="term" value="C:membrane"/>
    <property type="evidence" value="ECO:0007669"/>
    <property type="project" value="UniProtKB-SubCell"/>
</dbReference>
<name>A0A8C0HHM1_9AVES</name>
<dbReference type="AlphaFoldDB" id="A0A8C0HHM1"/>
<evidence type="ECO:0000256" key="4">
    <source>
        <dbReference type="ARBA" id="ARBA00022889"/>
    </source>
</evidence>
<evidence type="ECO:0008006" key="9">
    <source>
        <dbReference type="Google" id="ProtNLM"/>
    </source>
</evidence>
<comment type="subcellular location">
    <subcellularLocation>
        <location evidence="1">Membrane</location>
    </subcellularLocation>
</comment>
<evidence type="ECO:0000256" key="1">
    <source>
        <dbReference type="ARBA" id="ARBA00004370"/>
    </source>
</evidence>
<organism evidence="7 8">
    <name type="scientific">Buteo japonicus</name>
    <dbReference type="NCBI Taxonomy" id="224669"/>
    <lineage>
        <taxon>Eukaryota</taxon>
        <taxon>Metazoa</taxon>
        <taxon>Chordata</taxon>
        <taxon>Craniata</taxon>
        <taxon>Vertebrata</taxon>
        <taxon>Euteleostomi</taxon>
        <taxon>Archelosauria</taxon>
        <taxon>Archosauria</taxon>
        <taxon>Dinosauria</taxon>
        <taxon>Saurischia</taxon>
        <taxon>Theropoda</taxon>
        <taxon>Coelurosauria</taxon>
        <taxon>Aves</taxon>
        <taxon>Neognathae</taxon>
        <taxon>Neoaves</taxon>
        <taxon>Telluraves</taxon>
        <taxon>Accipitrimorphae</taxon>
        <taxon>Accipitriformes</taxon>
        <taxon>Accipitridae</taxon>
        <taxon>Accipitrinae</taxon>
        <taxon>Buteo</taxon>
    </lineage>
</organism>
<reference evidence="7" key="1">
    <citation type="submission" date="2025-08" db="UniProtKB">
        <authorList>
            <consortium name="Ensembl"/>
        </authorList>
    </citation>
    <scope>IDENTIFICATION</scope>
</reference>
<evidence type="ECO:0000256" key="2">
    <source>
        <dbReference type="ARBA" id="ARBA00011016"/>
    </source>
</evidence>
<evidence type="ECO:0000313" key="7">
    <source>
        <dbReference type="Ensembl" id="ENSBJAP00000007529.1"/>
    </source>
</evidence>